<dbReference type="InterPro" id="IPR006103">
    <property type="entry name" value="Glyco_hydro_2_cat"/>
</dbReference>
<dbReference type="InterPro" id="IPR017853">
    <property type="entry name" value="GH"/>
</dbReference>
<evidence type="ECO:0000256" key="7">
    <source>
        <dbReference type="ARBA" id="ARBA00022837"/>
    </source>
</evidence>
<dbReference type="Proteomes" id="UP000198964">
    <property type="component" value="Unassembled WGS sequence"/>
</dbReference>
<dbReference type="SUPFAM" id="SSF51445">
    <property type="entry name" value="(Trans)glycosidases"/>
    <property type="match status" value="1"/>
</dbReference>
<dbReference type="Pfam" id="PF16353">
    <property type="entry name" value="LacZ_4"/>
    <property type="match status" value="1"/>
</dbReference>
<evidence type="ECO:0000256" key="5">
    <source>
        <dbReference type="ARBA" id="ARBA00012756"/>
    </source>
</evidence>
<dbReference type="GO" id="GO:0004565">
    <property type="term" value="F:beta-galactosidase activity"/>
    <property type="evidence" value="ECO:0007669"/>
    <property type="project" value="UniProtKB-EC"/>
</dbReference>
<dbReference type="InterPro" id="IPR006104">
    <property type="entry name" value="Glyco_hydro_2_N"/>
</dbReference>
<evidence type="ECO:0000256" key="4">
    <source>
        <dbReference type="ARBA" id="ARBA00011245"/>
    </source>
</evidence>
<evidence type="ECO:0000256" key="10">
    <source>
        <dbReference type="RuleBase" id="RU361154"/>
    </source>
</evidence>
<dbReference type="InterPro" id="IPR008979">
    <property type="entry name" value="Galactose-bd-like_sf"/>
</dbReference>
<evidence type="ECO:0000256" key="8">
    <source>
        <dbReference type="ARBA" id="ARBA00023295"/>
    </source>
</evidence>
<sequence>MLKYLSLIIFIFVSSFLRAQQLEAWENPRVFSINMMSPHANFYVFGNREDAMKKDWQQSDRYQSLNGIWKFRWSVAPAKRPKNFYQPAYNVSHWDEIKVPSNIELQGYSAPIYTDVPYPFEPNPPFVPHDHNPVGSYKRKFSVPENWQNKRVFIHFGAVNSAMYLWVNGRQVGYGEGSKTPMEFDITSYLKEGENDLAVELYRFSTGSYLEDQDMWKMSGLERDVYLLARTPNHIRDFFVHAELENNYTDGTLDLDVELARVTQEKLRITIELFDQGTRIAKTEQTLKEDRTNIALPKPIRQVKKWTAETPHLYDLRITLFDSNKNVLESTVRSIGFRTSEIKDRLLLVNGVPVTLRGVNRHEHSPVNGNILTEEEMIQDIRLMQEYNINAVRASHYPNMAKWYELCDRYGMYVVDEANIESHGMGYGEESLAKDTTWLAMHLNRTERMVERTKNHPSIIVWSLGNEAGDGINFERTYAWIKSRDRSRPVQYEQARSRNHTDITTPMYATIDWMREYIHGDYQKPYILCEYAHAMGNSVGNLQGYWDLIYSEPSLQGGFIWDWVDQTFTQVDDEGKPYYAYGGDMGYVGISNDSSFCANGLVTSDRLPNPHVWEVKKVYQPFKILEVDAAQGQFKLWNRFNYINTDNYELSYSISYYDQQIYTEQLTIPQVAPQDTIAFSVDYRKLKEQVGGEYLITFHISQKQASDLLKKGHEVAWDQFVVKTFEKEMARTSQSTYEVKEKAGGIVISNKQSTFIFNRVSGELTNWKVDGHSILEAPIQPNFWRAPTENDLAWGMKEKLGAWKTVTWKATDIQVNKLTDRVEVLIKQALNLSKSSILTTYQIFENGDVQLSVHYELDSSLPELPRVGLSFKVPAAYDQLQWYGRGPLESYADRKSGMKLGVYEGTVWEQYYPYIRPQETGLKEDCTWFTLSNDVGNGLLVASDQPLAFNVQQFDFSLLEHDGQREMAHGTDLEPGDKISVCLDHKHMGVGGDTTWGWRAQAHSQYRVPAGKYSFNFRLTPIRSKEEVMNKIDYTYNKEVN</sequence>
<dbReference type="InterPro" id="IPR036156">
    <property type="entry name" value="Beta-gal/glucu_dom_sf"/>
</dbReference>
<dbReference type="EC" id="3.2.1.23" evidence="5 10"/>
<feature type="domain" description="Beta galactosidase small chain/" evidence="11">
    <location>
        <begin position="747"/>
        <end position="1020"/>
    </location>
</feature>
<proteinExistence type="inferred from homology"/>
<reference evidence="12 13" key="1">
    <citation type="submission" date="2016-10" db="EMBL/GenBank/DDBJ databases">
        <authorList>
            <person name="de Groot N.N."/>
        </authorList>
    </citation>
    <scope>NUCLEOTIDE SEQUENCE [LARGE SCALE GENOMIC DNA]</scope>
    <source>
        <strain evidence="12 13">CGMCC 1.9156</strain>
    </source>
</reference>
<dbReference type="InterPro" id="IPR006102">
    <property type="entry name" value="Ig-like_GH2"/>
</dbReference>
<evidence type="ECO:0000256" key="1">
    <source>
        <dbReference type="ARBA" id="ARBA00001412"/>
    </source>
</evidence>
<dbReference type="SUPFAM" id="SSF49785">
    <property type="entry name" value="Galactose-binding domain-like"/>
    <property type="match status" value="1"/>
</dbReference>
<dbReference type="InterPro" id="IPR011013">
    <property type="entry name" value="Gal_mutarotase_sf_dom"/>
</dbReference>
<evidence type="ECO:0000256" key="2">
    <source>
        <dbReference type="ARBA" id="ARBA00001913"/>
    </source>
</evidence>
<dbReference type="PROSITE" id="PS00719">
    <property type="entry name" value="GLYCOSYL_HYDROL_F2_1"/>
    <property type="match status" value="1"/>
</dbReference>
<keyword evidence="8 10" id="KW-0326">Glycosidase</keyword>
<keyword evidence="13" id="KW-1185">Reference proteome</keyword>
<name>A0A1I2IYM4_9BACT</name>
<dbReference type="Pfam" id="PF02836">
    <property type="entry name" value="Glyco_hydro_2_C"/>
    <property type="match status" value="1"/>
</dbReference>
<dbReference type="Pfam" id="PF02929">
    <property type="entry name" value="Bgal_small_N"/>
    <property type="match status" value="1"/>
</dbReference>
<dbReference type="InterPro" id="IPR050347">
    <property type="entry name" value="Bact_Beta-galactosidase"/>
</dbReference>
<dbReference type="Pfam" id="PF00703">
    <property type="entry name" value="Glyco_hydro_2"/>
    <property type="match status" value="1"/>
</dbReference>
<accession>A0A1I2IYM4</accession>
<dbReference type="PANTHER" id="PTHR46323">
    <property type="entry name" value="BETA-GALACTOSIDASE"/>
    <property type="match status" value="1"/>
</dbReference>
<dbReference type="SMART" id="SM01038">
    <property type="entry name" value="Bgal_small_N"/>
    <property type="match status" value="1"/>
</dbReference>
<dbReference type="Gene3D" id="2.60.40.10">
    <property type="entry name" value="Immunoglobulins"/>
    <property type="match status" value="2"/>
</dbReference>
<dbReference type="GO" id="GO:0005990">
    <property type="term" value="P:lactose catabolic process"/>
    <property type="evidence" value="ECO:0007669"/>
    <property type="project" value="TreeGrafter"/>
</dbReference>
<evidence type="ECO:0000313" key="12">
    <source>
        <dbReference type="EMBL" id="SFF47535.1"/>
    </source>
</evidence>
<dbReference type="PRINTS" id="PR00132">
    <property type="entry name" value="GLHYDRLASE2"/>
</dbReference>
<dbReference type="GO" id="GO:0030246">
    <property type="term" value="F:carbohydrate binding"/>
    <property type="evidence" value="ECO:0007669"/>
    <property type="project" value="InterPro"/>
</dbReference>
<comment type="similarity">
    <text evidence="3 10">Belongs to the glycosyl hydrolase 2 family.</text>
</comment>
<gene>
    <name evidence="12" type="ORF">SAMN05216283_10780</name>
</gene>
<dbReference type="InterPro" id="IPR023230">
    <property type="entry name" value="Glyco_hydro_2_CS"/>
</dbReference>
<dbReference type="GO" id="GO:0009341">
    <property type="term" value="C:beta-galactosidase complex"/>
    <property type="evidence" value="ECO:0007669"/>
    <property type="project" value="InterPro"/>
</dbReference>
<evidence type="ECO:0000259" key="11">
    <source>
        <dbReference type="SMART" id="SM01038"/>
    </source>
</evidence>
<dbReference type="InterPro" id="IPR032312">
    <property type="entry name" value="LacZ_4"/>
</dbReference>
<dbReference type="Pfam" id="PF02837">
    <property type="entry name" value="Glyco_hydro_2_N"/>
    <property type="match status" value="1"/>
</dbReference>
<dbReference type="Gene3D" id="2.60.120.260">
    <property type="entry name" value="Galactose-binding domain-like"/>
    <property type="match status" value="1"/>
</dbReference>
<dbReference type="PANTHER" id="PTHR46323:SF2">
    <property type="entry name" value="BETA-GALACTOSIDASE"/>
    <property type="match status" value="1"/>
</dbReference>
<dbReference type="FunFam" id="3.20.20.80:FF:000121">
    <property type="entry name" value="Beta-galactosidase"/>
    <property type="match status" value="1"/>
</dbReference>
<evidence type="ECO:0000256" key="9">
    <source>
        <dbReference type="ARBA" id="ARBA00032230"/>
    </source>
</evidence>
<dbReference type="InterPro" id="IPR014718">
    <property type="entry name" value="GH-type_carb-bd"/>
</dbReference>
<dbReference type="InterPro" id="IPR013783">
    <property type="entry name" value="Ig-like_fold"/>
</dbReference>
<dbReference type="InterPro" id="IPR006101">
    <property type="entry name" value="Glyco_hydro_2"/>
</dbReference>
<dbReference type="SUPFAM" id="SSF74650">
    <property type="entry name" value="Galactose mutarotase-like"/>
    <property type="match status" value="1"/>
</dbReference>
<keyword evidence="6 10" id="KW-0378">Hydrolase</keyword>
<dbReference type="InterPro" id="IPR004199">
    <property type="entry name" value="B-gal_small/dom_5"/>
</dbReference>
<dbReference type="SUPFAM" id="SSF49303">
    <property type="entry name" value="beta-Galactosidase/glucuronidase domain"/>
    <property type="match status" value="2"/>
</dbReference>
<comment type="catalytic activity">
    <reaction evidence="1 10">
        <text>Hydrolysis of terminal non-reducing beta-D-galactose residues in beta-D-galactosides.</text>
        <dbReference type="EC" id="3.2.1.23"/>
    </reaction>
</comment>
<protein>
    <recommendedName>
        <fullName evidence="5 10">Beta-galactosidase</fullName>
        <ecNumber evidence="5 10">3.2.1.23</ecNumber>
    </recommendedName>
    <alternativeName>
        <fullName evidence="9 10">Lactase</fullName>
    </alternativeName>
</protein>
<dbReference type="Gene3D" id="3.20.20.80">
    <property type="entry name" value="Glycosidases"/>
    <property type="match status" value="1"/>
</dbReference>
<evidence type="ECO:0000256" key="6">
    <source>
        <dbReference type="ARBA" id="ARBA00022801"/>
    </source>
</evidence>
<keyword evidence="7" id="KW-0106">Calcium</keyword>
<comment type="cofactor">
    <cofactor evidence="2">
        <name>Ca(2+)</name>
        <dbReference type="ChEBI" id="CHEBI:29108"/>
    </cofactor>
</comment>
<dbReference type="EMBL" id="FONW01000007">
    <property type="protein sequence ID" value="SFF47535.1"/>
    <property type="molecule type" value="Genomic_DNA"/>
</dbReference>
<dbReference type="STRING" id="655355.SAMN05216283_10780"/>
<evidence type="ECO:0000313" key="13">
    <source>
        <dbReference type="Proteomes" id="UP000198964"/>
    </source>
</evidence>
<dbReference type="AlphaFoldDB" id="A0A1I2IYM4"/>
<dbReference type="Gene3D" id="2.70.98.10">
    <property type="match status" value="1"/>
</dbReference>
<organism evidence="12 13">
    <name type="scientific">Sunxiuqinia elliptica</name>
    <dbReference type="NCBI Taxonomy" id="655355"/>
    <lineage>
        <taxon>Bacteria</taxon>
        <taxon>Pseudomonadati</taxon>
        <taxon>Bacteroidota</taxon>
        <taxon>Bacteroidia</taxon>
        <taxon>Marinilabiliales</taxon>
        <taxon>Prolixibacteraceae</taxon>
        <taxon>Sunxiuqinia</taxon>
    </lineage>
</organism>
<evidence type="ECO:0000256" key="3">
    <source>
        <dbReference type="ARBA" id="ARBA00007401"/>
    </source>
</evidence>
<comment type="subunit">
    <text evidence="4">Monomer.</text>
</comment>